<dbReference type="GO" id="GO:0003714">
    <property type="term" value="F:transcription corepressor activity"/>
    <property type="evidence" value="ECO:0007669"/>
    <property type="project" value="InterPro"/>
</dbReference>
<dbReference type="GO" id="GO:0030968">
    <property type="term" value="P:endoplasmic reticulum unfolded protein response"/>
    <property type="evidence" value="ECO:0007669"/>
    <property type="project" value="TreeGrafter"/>
</dbReference>
<dbReference type="GO" id="GO:0006357">
    <property type="term" value="P:regulation of transcription by RNA polymerase II"/>
    <property type="evidence" value="ECO:0007669"/>
    <property type="project" value="TreeGrafter"/>
</dbReference>
<protein>
    <submittedName>
        <fullName evidence="2">Transcriptional regulator opi1</fullName>
    </submittedName>
</protein>
<accession>A0A9W8I5Q2</accession>
<dbReference type="PANTHER" id="PTHR38406">
    <property type="entry name" value="TRANSCRIPTIONAL REPRESSOR OPI1"/>
    <property type="match status" value="1"/>
</dbReference>
<dbReference type="GO" id="GO:0005634">
    <property type="term" value="C:nucleus"/>
    <property type="evidence" value="ECO:0007669"/>
    <property type="project" value="TreeGrafter"/>
</dbReference>
<dbReference type="Proteomes" id="UP001139887">
    <property type="component" value="Unassembled WGS sequence"/>
</dbReference>
<dbReference type="InterPro" id="IPR013927">
    <property type="entry name" value="TF_Opi1_Ccg-8"/>
</dbReference>
<feature type="region of interest" description="Disordered" evidence="1">
    <location>
        <begin position="372"/>
        <end position="397"/>
    </location>
</feature>
<evidence type="ECO:0000313" key="3">
    <source>
        <dbReference type="Proteomes" id="UP001139887"/>
    </source>
</evidence>
<dbReference type="OrthoDB" id="2441642at2759"/>
<comment type="caution">
    <text evidence="2">The sequence shown here is derived from an EMBL/GenBank/DDBJ whole genome shotgun (WGS) entry which is preliminary data.</text>
</comment>
<feature type="region of interest" description="Disordered" evidence="1">
    <location>
        <begin position="413"/>
        <end position="458"/>
    </location>
</feature>
<feature type="region of interest" description="Disordered" evidence="1">
    <location>
        <begin position="126"/>
        <end position="145"/>
    </location>
</feature>
<reference evidence="2" key="1">
    <citation type="submission" date="2022-07" db="EMBL/GenBank/DDBJ databases">
        <title>Phylogenomic reconstructions and comparative analyses of Kickxellomycotina fungi.</title>
        <authorList>
            <person name="Reynolds N.K."/>
            <person name="Stajich J.E."/>
            <person name="Barry K."/>
            <person name="Grigoriev I.V."/>
            <person name="Crous P."/>
            <person name="Smith M.E."/>
        </authorList>
    </citation>
    <scope>NUCLEOTIDE SEQUENCE</scope>
    <source>
        <strain evidence="2">NRRL 1566</strain>
    </source>
</reference>
<organism evidence="2 3">
    <name type="scientific">Coemansia brasiliensis</name>
    <dbReference type="NCBI Taxonomy" id="2650707"/>
    <lineage>
        <taxon>Eukaryota</taxon>
        <taxon>Fungi</taxon>
        <taxon>Fungi incertae sedis</taxon>
        <taxon>Zoopagomycota</taxon>
        <taxon>Kickxellomycotina</taxon>
        <taxon>Kickxellomycetes</taxon>
        <taxon>Kickxellales</taxon>
        <taxon>Kickxellaceae</taxon>
        <taxon>Coemansia</taxon>
    </lineage>
</organism>
<dbReference type="Pfam" id="PF08618">
    <property type="entry name" value="Opi1"/>
    <property type="match status" value="2"/>
</dbReference>
<dbReference type="AlphaFoldDB" id="A0A9W8I5Q2"/>
<proteinExistence type="predicted"/>
<feature type="region of interest" description="Disordered" evidence="1">
    <location>
        <begin position="282"/>
        <end position="307"/>
    </location>
</feature>
<dbReference type="PANTHER" id="PTHR38406:SF1">
    <property type="entry name" value="TRANSCRIPTIONAL REPRESSOR OPI1"/>
    <property type="match status" value="1"/>
</dbReference>
<keyword evidence="3" id="KW-1185">Reference proteome</keyword>
<dbReference type="GO" id="GO:0005783">
    <property type="term" value="C:endoplasmic reticulum"/>
    <property type="evidence" value="ECO:0007669"/>
    <property type="project" value="TreeGrafter"/>
</dbReference>
<gene>
    <name evidence="2" type="primary">OPI1</name>
    <name evidence="2" type="ORF">IWW36_004454</name>
</gene>
<evidence type="ECO:0000313" key="2">
    <source>
        <dbReference type="EMBL" id="KAJ2846222.1"/>
    </source>
</evidence>
<dbReference type="GO" id="GO:0008654">
    <property type="term" value="P:phospholipid biosynthetic process"/>
    <property type="evidence" value="ECO:0007669"/>
    <property type="project" value="TreeGrafter"/>
</dbReference>
<feature type="non-terminal residue" evidence="2">
    <location>
        <position position="458"/>
    </location>
</feature>
<dbReference type="EMBL" id="JANBUW010000594">
    <property type="protein sequence ID" value="KAJ2846222.1"/>
    <property type="molecule type" value="Genomic_DNA"/>
</dbReference>
<feature type="compositionally biased region" description="Low complexity" evidence="1">
    <location>
        <begin position="282"/>
        <end position="303"/>
    </location>
</feature>
<evidence type="ECO:0000256" key="1">
    <source>
        <dbReference type="SAM" id="MobiDB-lite"/>
    </source>
</evidence>
<name>A0A9W8I5Q2_9FUNG</name>
<sequence>MEEAVTTEQHPYKRISILGLVNSDEVEAAEALGSLRSTETSRESVNRPQFMQHVQAIPLVSSALEIYDRSRQSSALIRAGSNVIESGVRRMCSPIAKHINVEQLDSFACRQLSNLGYEIPNTNIRKRTKDQAEAEPEDASKERRGTGWNVGSLVANVQERAVAYRQDSMRRLRYCLDWVIYATALLQQHMRGLAQVLEALRRQAGMEVVPHDDTQTAPGAFSAGAWVGKARKEIVGTVRRAVGVVSQYAGSVLPGDARRRVRELILGLPSRWATVDSRYASSSVASNGSSSPFTASSPSTRAADSMDPAHIEDTARRTLAFASESFHMLNGIRAVFTSLHANAERWIGASSDTSMEPEPVPTAPLLYREPTAAATTTSGSSHRPLPPIGGDFSGDADRQSTVSLLEIGEQMRRMDVHASPSPSWSPTPLRPTATSSATDSDSVKCVKRNRTREPTPTR</sequence>